<dbReference type="PANTHER" id="PTHR45710:SF8">
    <property type="entry name" value="RERATING FAMILY MEMBER 4"/>
    <property type="match status" value="1"/>
</dbReference>
<evidence type="ECO:0000313" key="5">
    <source>
        <dbReference type="RefSeq" id="XP_013378793.1"/>
    </source>
</evidence>
<dbReference type="Pfam" id="PF00059">
    <property type="entry name" value="Lectin_C"/>
    <property type="match status" value="1"/>
</dbReference>
<dbReference type="GeneID" id="106150488"/>
<dbReference type="AlphaFoldDB" id="A0A1S3GYF8"/>
<sequence length="292" mass="32938">MAHVEGPPSHSYVNSEVLTKRENPEKPPQTRLNGTDAGRETGNRNYTNTVHYLDTESFYTPLNPETSPSRPTYDYVDPSGSNHILTENERFPSTKKTPDPIMRSLIQERCRLRTAVVVCCLVTLTIAVGFILYYVTSHTCTCTNRSSTQLLLECPPNFISSNNSCYFVNSATNQNWTESQTFCQKLGANLVAIESRMENEFIINILRLNNFAAITSPPAWWIGATDTQTEGHFVWAVLNTTVDTWFGPDPDNAIRGQDCGTIRADWNYTWDDITCLARRGCICELRINESTD</sequence>
<dbReference type="PANTHER" id="PTHR45710">
    <property type="entry name" value="C-TYPE LECTIN DOMAIN-CONTAINING PROTEIN 180"/>
    <property type="match status" value="1"/>
</dbReference>
<evidence type="ECO:0000313" key="4">
    <source>
        <dbReference type="Proteomes" id="UP000085678"/>
    </source>
</evidence>
<accession>A0A1S3GYF8</accession>
<dbReference type="InParanoid" id="A0A1S3GYF8"/>
<name>A0A1S3GYF8_LINAN</name>
<evidence type="ECO:0000256" key="1">
    <source>
        <dbReference type="SAM" id="MobiDB-lite"/>
    </source>
</evidence>
<dbReference type="CDD" id="cd00037">
    <property type="entry name" value="CLECT"/>
    <property type="match status" value="1"/>
</dbReference>
<dbReference type="KEGG" id="lak:106150488"/>
<dbReference type="OrthoDB" id="6339209at2759"/>
<reference evidence="5" key="2">
    <citation type="submission" date="2025-08" db="UniProtKB">
        <authorList>
            <consortium name="RefSeq"/>
        </authorList>
    </citation>
    <scope>IDENTIFICATION</scope>
</reference>
<gene>
    <name evidence="5" type="primary">LOC106150488</name>
</gene>
<dbReference type="InterPro" id="IPR016187">
    <property type="entry name" value="CTDL_fold"/>
</dbReference>
<keyword evidence="4" id="KW-1185">Reference proteome</keyword>
<dbReference type="InterPro" id="IPR016186">
    <property type="entry name" value="C-type_lectin-like/link_sf"/>
</dbReference>
<feature type="domain" description="C-type lectin" evidence="3">
    <location>
        <begin position="161"/>
        <end position="284"/>
    </location>
</feature>
<keyword evidence="2" id="KW-0812">Transmembrane</keyword>
<dbReference type="SMART" id="SM00034">
    <property type="entry name" value="CLECT"/>
    <property type="match status" value="1"/>
</dbReference>
<dbReference type="PROSITE" id="PS50041">
    <property type="entry name" value="C_TYPE_LECTIN_2"/>
    <property type="match status" value="1"/>
</dbReference>
<evidence type="ECO:0000259" key="3">
    <source>
        <dbReference type="PROSITE" id="PS50041"/>
    </source>
</evidence>
<dbReference type="InterPro" id="IPR050828">
    <property type="entry name" value="C-type_lectin/matrix_domain"/>
</dbReference>
<feature type="region of interest" description="Disordered" evidence="1">
    <location>
        <begin position="1"/>
        <end position="45"/>
    </location>
</feature>
<reference evidence="5" key="1">
    <citation type="journal article" date="2015" name="Nat. Commun.">
        <title>The Lingula genome provides insights into brachiopod evolution and the origin of phosphate biomineralization.</title>
        <authorList>
            <person name="Luo Y.J."/>
            <person name="Takeuchi T."/>
            <person name="Koyanagi R."/>
            <person name="Yamada L."/>
            <person name="Kanda M."/>
            <person name="Khalturina M."/>
            <person name="Fujie M."/>
            <person name="Yamasaki S.I."/>
            <person name="Endo K."/>
            <person name="Satoh N."/>
        </authorList>
    </citation>
    <scope>NUCLEOTIDE SEQUENCE</scope>
</reference>
<protein>
    <submittedName>
        <fullName evidence="5">C-type lectin domain family 6 member A</fullName>
    </submittedName>
</protein>
<evidence type="ECO:0000256" key="2">
    <source>
        <dbReference type="SAM" id="Phobius"/>
    </source>
</evidence>
<keyword evidence="2" id="KW-1133">Transmembrane helix</keyword>
<feature type="transmembrane region" description="Helical" evidence="2">
    <location>
        <begin position="112"/>
        <end position="135"/>
    </location>
</feature>
<dbReference type="SUPFAM" id="SSF56436">
    <property type="entry name" value="C-type lectin-like"/>
    <property type="match status" value="1"/>
</dbReference>
<keyword evidence="2" id="KW-0472">Membrane</keyword>
<dbReference type="Gene3D" id="3.10.100.10">
    <property type="entry name" value="Mannose-Binding Protein A, subunit A"/>
    <property type="match status" value="1"/>
</dbReference>
<organism evidence="4 5">
    <name type="scientific">Lingula anatina</name>
    <name type="common">Brachiopod</name>
    <name type="synonym">Lingula unguis</name>
    <dbReference type="NCBI Taxonomy" id="7574"/>
    <lineage>
        <taxon>Eukaryota</taxon>
        <taxon>Metazoa</taxon>
        <taxon>Spiralia</taxon>
        <taxon>Lophotrochozoa</taxon>
        <taxon>Brachiopoda</taxon>
        <taxon>Linguliformea</taxon>
        <taxon>Lingulata</taxon>
        <taxon>Lingulida</taxon>
        <taxon>Linguloidea</taxon>
        <taxon>Lingulidae</taxon>
        <taxon>Lingula</taxon>
    </lineage>
</organism>
<proteinExistence type="predicted"/>
<dbReference type="RefSeq" id="XP_013378793.1">
    <property type="nucleotide sequence ID" value="XM_013523339.1"/>
</dbReference>
<dbReference type="InterPro" id="IPR001304">
    <property type="entry name" value="C-type_lectin-like"/>
</dbReference>
<dbReference type="Proteomes" id="UP000085678">
    <property type="component" value="Unplaced"/>
</dbReference>